<evidence type="ECO:0000313" key="2">
    <source>
        <dbReference type="Proteomes" id="UP001300383"/>
    </source>
</evidence>
<name>A0AAP4BCQ8_9FIRM</name>
<gene>
    <name evidence="1" type="ORF">QJ036_14090</name>
</gene>
<comment type="caution">
    <text evidence="1">The sequence shown here is derived from an EMBL/GenBank/DDBJ whole genome shotgun (WGS) entry which is preliminary data.</text>
</comment>
<keyword evidence="2" id="KW-1185">Reference proteome</keyword>
<sequence length="66" mass="8178">MKLIKKIRLEIRCAEADYPYKWLMIYEGCFLPSFYMRHTPEEAARIKREYFEELRKLLETLDDEDK</sequence>
<dbReference type="EMBL" id="JASGBQ010000044">
    <property type="protein sequence ID" value="MDI9243575.1"/>
    <property type="molecule type" value="Genomic_DNA"/>
</dbReference>
<organism evidence="1 2">
    <name type="scientific">Fusibacillus kribbianus</name>
    <dbReference type="NCBI Taxonomy" id="3044208"/>
    <lineage>
        <taxon>Bacteria</taxon>
        <taxon>Bacillati</taxon>
        <taxon>Bacillota</taxon>
        <taxon>Clostridia</taxon>
        <taxon>Lachnospirales</taxon>
        <taxon>Lachnospiraceae</taxon>
        <taxon>Fusibacillus</taxon>
    </lineage>
</organism>
<accession>A0AAP4BCQ8</accession>
<protein>
    <submittedName>
        <fullName evidence="1">Uncharacterized protein</fullName>
    </submittedName>
</protein>
<evidence type="ECO:0000313" key="1">
    <source>
        <dbReference type="EMBL" id="MDI9243575.1"/>
    </source>
</evidence>
<proteinExistence type="predicted"/>
<reference evidence="1 2" key="1">
    <citation type="submission" date="2023-05" db="EMBL/GenBank/DDBJ databases">
        <title>[ruminococcus] sp. nov., isolated from a pig farm feces dump.</title>
        <authorList>
            <person name="Chang Y.-H."/>
        </authorList>
    </citation>
    <scope>NUCLEOTIDE SEQUENCE [LARGE SCALE GENOMIC DNA]</scope>
    <source>
        <strain evidence="1 2">YH-rum2234</strain>
    </source>
</reference>
<dbReference type="AlphaFoldDB" id="A0AAP4BCQ8"/>
<dbReference type="Proteomes" id="UP001300383">
    <property type="component" value="Unassembled WGS sequence"/>
</dbReference>